<organism evidence="2 3">
    <name type="scientific">Hwangdonia lutea</name>
    <dbReference type="NCBI Taxonomy" id="3075823"/>
    <lineage>
        <taxon>Bacteria</taxon>
        <taxon>Pseudomonadati</taxon>
        <taxon>Bacteroidota</taxon>
        <taxon>Flavobacteriia</taxon>
        <taxon>Flavobacteriales</taxon>
        <taxon>Flavobacteriaceae</taxon>
        <taxon>Hwangdonia</taxon>
    </lineage>
</organism>
<dbReference type="InterPro" id="IPR051781">
    <property type="entry name" value="Metallo-dep_Hydrolase"/>
</dbReference>
<reference evidence="3" key="1">
    <citation type="submission" date="2024-06" db="EMBL/GenBank/DDBJ databases">
        <title>Hwangdonia haimaensis gen. nov., sp. nov., a member of the family Flavobacteriaceae isolated from the haima cold seep.</title>
        <authorList>
            <person name="Li J."/>
        </authorList>
    </citation>
    <scope>NUCLEOTIDE SEQUENCE [LARGE SCALE GENOMIC DNA]</scope>
    <source>
        <strain evidence="3">SCSIO 19198</strain>
    </source>
</reference>
<dbReference type="Proteomes" id="UP001302486">
    <property type="component" value="Chromosome"/>
</dbReference>
<keyword evidence="3" id="KW-1185">Reference proteome</keyword>
<dbReference type="RefSeq" id="WP_316983713.1">
    <property type="nucleotide sequence ID" value="NZ_CP136521.1"/>
</dbReference>
<dbReference type="AlphaFoldDB" id="A0AA97EMH8"/>
<dbReference type="EMBL" id="CP136521">
    <property type="protein sequence ID" value="WOD44037.1"/>
    <property type="molecule type" value="Genomic_DNA"/>
</dbReference>
<sequence>MHYKHITVVFFLFVLCVASLKLKAQNQVAIVNANVVPMTSEIVLKAQTILISNGTITDINSSKSVKVPNGYRVIDAKGGYVLPGFINMYTHVNEANLMLYLANGQTTVRDIPSHINVLGLREQIKDGKVIGPRIIAYGLRATGAPAPYHSQQPIFNIDQAKAQVREAKRLGYDGMYVYATCLPETYKPILDEAKKIGLPISGHFPIFINENTVLKSKQPEFTNLTGITRGGKLVMDKAKLISLLKHCDKAVTPSLAVHKTWSLSHKKDSLYNSIYTQYIPPKLRATWKPDTIPNQSPSKYPYANVAQFVKDLSDNNIQLFLGSDGGYPLVVPGFAYLDEMKLFVEAGISNYKTLKYATVDAARFLKLSDVGTIEIDKRAELIVLGANPLKDISAIKTIEGVMHNHHWMDKDHLKNELLKLDKSINRVNDMFHDWKPKLKTNSKTTQLNYNFYSNDVLVGQQRILIDSLENNNISIRSVMVVDAPDYRHTYSCHRINGKTIDSLSIENKGSEGTTRVNAFKKQDSVLVLGQSPFHGKFSYKKFAPPNTQLWNPFISRYFELDNMVNYHLAYVLNKRLKLNEADMFKAIQIELNSEEYGEKYIVDQAMVTIIKTSEQDFRLIYPGFSGYANRTRLPFNVLIKTADAHKIKAVLLGDLKIVLVDN</sequence>
<dbReference type="KEGG" id="hws:RNZ46_01965"/>
<dbReference type="PANTHER" id="PTHR43135:SF3">
    <property type="entry name" value="ALPHA-D-RIBOSE 1-METHYLPHOSPHONATE 5-TRIPHOSPHATE DIPHOSPHATASE"/>
    <property type="match status" value="1"/>
</dbReference>
<dbReference type="InterPro" id="IPR006680">
    <property type="entry name" value="Amidohydro-rel"/>
</dbReference>
<evidence type="ECO:0000259" key="1">
    <source>
        <dbReference type="Pfam" id="PF01979"/>
    </source>
</evidence>
<dbReference type="GO" id="GO:0016810">
    <property type="term" value="F:hydrolase activity, acting on carbon-nitrogen (but not peptide) bonds"/>
    <property type="evidence" value="ECO:0007669"/>
    <property type="project" value="InterPro"/>
</dbReference>
<dbReference type="Pfam" id="PF01979">
    <property type="entry name" value="Amidohydro_1"/>
    <property type="match status" value="1"/>
</dbReference>
<dbReference type="Gene3D" id="2.30.40.10">
    <property type="entry name" value="Urease, subunit C, domain 1"/>
    <property type="match status" value="2"/>
</dbReference>
<dbReference type="PANTHER" id="PTHR43135">
    <property type="entry name" value="ALPHA-D-RIBOSE 1-METHYLPHOSPHONATE 5-TRIPHOSPHATE DIPHOSPHATASE"/>
    <property type="match status" value="1"/>
</dbReference>
<proteinExistence type="predicted"/>
<feature type="domain" description="Amidohydrolase-related" evidence="1">
    <location>
        <begin position="81"/>
        <end position="399"/>
    </location>
</feature>
<accession>A0AA97EMH8</accession>
<dbReference type="SUPFAM" id="SSF51556">
    <property type="entry name" value="Metallo-dependent hydrolases"/>
    <property type="match status" value="1"/>
</dbReference>
<dbReference type="InterPro" id="IPR011059">
    <property type="entry name" value="Metal-dep_hydrolase_composite"/>
</dbReference>
<dbReference type="SUPFAM" id="SSF51338">
    <property type="entry name" value="Composite domain of metallo-dependent hydrolases"/>
    <property type="match status" value="1"/>
</dbReference>
<name>A0AA97EMH8_9FLAO</name>
<dbReference type="InterPro" id="IPR032466">
    <property type="entry name" value="Metal_Hydrolase"/>
</dbReference>
<protein>
    <submittedName>
        <fullName evidence="2">Amidohydrolase family protein</fullName>
    </submittedName>
</protein>
<evidence type="ECO:0000313" key="2">
    <source>
        <dbReference type="EMBL" id="WOD44037.1"/>
    </source>
</evidence>
<dbReference type="Gene3D" id="3.20.20.140">
    <property type="entry name" value="Metal-dependent hydrolases"/>
    <property type="match status" value="2"/>
</dbReference>
<evidence type="ECO:0000313" key="3">
    <source>
        <dbReference type="Proteomes" id="UP001302486"/>
    </source>
</evidence>
<gene>
    <name evidence="2" type="ORF">RNZ46_01965</name>
</gene>